<accession>A0A6A0H9G5</accession>
<proteinExistence type="predicted"/>
<dbReference type="GO" id="GO:0006289">
    <property type="term" value="P:nucleotide-excision repair"/>
    <property type="evidence" value="ECO:0007669"/>
    <property type="project" value="InterPro"/>
</dbReference>
<dbReference type="Proteomes" id="UP000711488">
    <property type="component" value="Unassembled WGS sequence"/>
</dbReference>
<name>A0A6A0H9G5_HYAAZ</name>
<evidence type="ECO:0000313" key="2">
    <source>
        <dbReference type="EMBL" id="KAA0201914.1"/>
    </source>
</evidence>
<dbReference type="AlphaFoldDB" id="A0A6A0H9G5"/>
<sequence length="189" mass="21778">MAGTQRLNCKCLLQACERGRGAILLAVARGKVSEGVDFDHHFGRCVVMMGIPFMYTQSRILKARLEYLRDQFNIRENDFLTFDAMRHAAQCVGRAMRGKTDYGILLFADKRFARADKRSKLPKWIQEHLADNKCNLSTEEAVQLCRPWLRQMAQPFTREDQLGISLLTKEQISSPECIERIQKHAHQAH</sequence>
<dbReference type="GO" id="GO:0005524">
    <property type="term" value="F:ATP binding"/>
    <property type="evidence" value="ECO:0007669"/>
    <property type="project" value="InterPro"/>
</dbReference>
<dbReference type="InterPro" id="IPR027417">
    <property type="entry name" value="P-loop_NTPase"/>
</dbReference>
<dbReference type="SMART" id="SM00491">
    <property type="entry name" value="HELICc2"/>
    <property type="match status" value="1"/>
</dbReference>
<dbReference type="GO" id="GO:0005634">
    <property type="term" value="C:nucleus"/>
    <property type="evidence" value="ECO:0007669"/>
    <property type="project" value="InterPro"/>
</dbReference>
<comment type="caution">
    <text evidence="2">The sequence shown here is derived from an EMBL/GenBank/DDBJ whole genome shotgun (WGS) entry which is preliminary data.</text>
</comment>
<feature type="domain" description="ATP-dependent helicase C-terminal" evidence="1">
    <location>
        <begin position="4"/>
        <end position="114"/>
    </location>
</feature>
<dbReference type="Gene3D" id="3.40.50.300">
    <property type="entry name" value="P-loop containing nucleotide triphosphate hydrolases"/>
    <property type="match status" value="1"/>
</dbReference>
<dbReference type="GO" id="GO:0016818">
    <property type="term" value="F:hydrolase activity, acting on acid anhydrides, in phosphorus-containing anhydrides"/>
    <property type="evidence" value="ECO:0007669"/>
    <property type="project" value="InterPro"/>
</dbReference>
<dbReference type="PANTHER" id="PTHR11472:SF1">
    <property type="entry name" value="GENERAL TRANSCRIPTION AND DNA REPAIR FACTOR IIH HELICASE SUBUNIT XPD"/>
    <property type="match status" value="1"/>
</dbReference>
<protein>
    <recommendedName>
        <fullName evidence="1">ATP-dependent helicase C-terminal domain-containing protein</fullName>
    </recommendedName>
</protein>
<evidence type="ECO:0000259" key="1">
    <source>
        <dbReference type="SMART" id="SM00491"/>
    </source>
</evidence>
<dbReference type="GO" id="GO:0006366">
    <property type="term" value="P:transcription by RNA polymerase II"/>
    <property type="evidence" value="ECO:0007669"/>
    <property type="project" value="TreeGrafter"/>
</dbReference>
<dbReference type="InterPro" id="IPR001945">
    <property type="entry name" value="RAD3/XPD"/>
</dbReference>
<dbReference type="EMBL" id="JQDR03004670">
    <property type="protein sequence ID" value="KAA0201914.1"/>
    <property type="molecule type" value="Genomic_DNA"/>
</dbReference>
<reference evidence="2" key="2">
    <citation type="journal article" date="2018" name="Environ. Sci. Technol.">
        <title>The Toxicogenome of Hyalella azteca: A Model for Sediment Ecotoxicology and Evolutionary Toxicology.</title>
        <authorList>
            <person name="Poynton H.C."/>
            <person name="Hasenbein S."/>
            <person name="Benoit J.B."/>
            <person name="Sepulveda M.S."/>
            <person name="Poelchau M.F."/>
            <person name="Hughes D.S.T."/>
            <person name="Murali S.C."/>
            <person name="Chen S."/>
            <person name="Glastad K.M."/>
            <person name="Goodisman M.A.D."/>
            <person name="Werren J.H."/>
            <person name="Vineis J.H."/>
            <person name="Bowen J.L."/>
            <person name="Friedrich M."/>
            <person name="Jones J."/>
            <person name="Robertson H.M."/>
            <person name="Feyereisen R."/>
            <person name="Mechler-Hickson A."/>
            <person name="Mathers N."/>
            <person name="Lee C.E."/>
            <person name="Colbourne J.K."/>
            <person name="Biales A."/>
            <person name="Johnston J.S."/>
            <person name="Wellborn G.A."/>
            <person name="Rosendale A.J."/>
            <person name="Cridge A.G."/>
            <person name="Munoz-Torres M.C."/>
            <person name="Bain P.A."/>
            <person name="Manny A.R."/>
            <person name="Major K.M."/>
            <person name="Lambert F.N."/>
            <person name="Vulpe C.D."/>
            <person name="Tuck P."/>
            <person name="Blalock B.J."/>
            <person name="Lin Y.Y."/>
            <person name="Smith M.E."/>
            <person name="Ochoa-Acuna H."/>
            <person name="Chen M.M."/>
            <person name="Childers C.P."/>
            <person name="Qu J."/>
            <person name="Dugan S."/>
            <person name="Lee S.L."/>
            <person name="Chao H."/>
            <person name="Dinh H."/>
            <person name="Han Y."/>
            <person name="Doddapaneni H."/>
            <person name="Worley K.C."/>
            <person name="Muzny D.M."/>
            <person name="Gibbs R.A."/>
            <person name="Richards S."/>
        </authorList>
    </citation>
    <scope>NUCLEOTIDE SEQUENCE</scope>
    <source>
        <strain evidence="2">HAZT.00-mixed</strain>
        <tissue evidence="2">Whole organism</tissue>
    </source>
</reference>
<dbReference type="PANTHER" id="PTHR11472">
    <property type="entry name" value="DNA REPAIR DEAD HELICASE RAD3/XP-D SUBFAMILY MEMBER"/>
    <property type="match status" value="1"/>
</dbReference>
<organism evidence="2">
    <name type="scientific">Hyalella azteca</name>
    <name type="common">Amphipod</name>
    <dbReference type="NCBI Taxonomy" id="294128"/>
    <lineage>
        <taxon>Eukaryota</taxon>
        <taxon>Metazoa</taxon>
        <taxon>Ecdysozoa</taxon>
        <taxon>Arthropoda</taxon>
        <taxon>Crustacea</taxon>
        <taxon>Multicrustacea</taxon>
        <taxon>Malacostraca</taxon>
        <taxon>Eumalacostraca</taxon>
        <taxon>Peracarida</taxon>
        <taxon>Amphipoda</taxon>
        <taxon>Senticaudata</taxon>
        <taxon>Talitrida</taxon>
        <taxon>Talitroidea</taxon>
        <taxon>Hyalellidae</taxon>
        <taxon>Hyalella</taxon>
    </lineage>
</organism>
<reference evidence="2" key="1">
    <citation type="submission" date="2014-08" db="EMBL/GenBank/DDBJ databases">
        <authorList>
            <person name="Murali S."/>
            <person name="Richards S."/>
            <person name="Bandaranaike D."/>
            <person name="Bellair M."/>
            <person name="Blankenburg K."/>
            <person name="Chao H."/>
            <person name="Dinh H."/>
            <person name="Doddapaneni H."/>
            <person name="Dugan-Rocha S."/>
            <person name="Elkadiri S."/>
            <person name="Gnanaolivu R."/>
            <person name="Hughes D."/>
            <person name="Lee S."/>
            <person name="Li M."/>
            <person name="Ming W."/>
            <person name="Munidasa M."/>
            <person name="Muniz J."/>
            <person name="Nguyen L."/>
            <person name="Osuji N."/>
            <person name="Pu L.-L."/>
            <person name="Puazo M."/>
            <person name="Skinner E."/>
            <person name="Qu C."/>
            <person name="Quiroz J."/>
            <person name="Raj R."/>
            <person name="Weissenberger G."/>
            <person name="Xin Y."/>
            <person name="Zou X."/>
            <person name="Han Y."/>
            <person name="Worley K."/>
            <person name="Muzny D."/>
            <person name="Gibbs R."/>
        </authorList>
    </citation>
    <scope>NUCLEOTIDE SEQUENCE</scope>
    <source>
        <strain evidence="2">HAZT.00-mixed</strain>
        <tissue evidence="2">Whole organism</tissue>
    </source>
</reference>
<reference evidence="2" key="3">
    <citation type="submission" date="2019-06" db="EMBL/GenBank/DDBJ databases">
        <authorList>
            <person name="Poynton C."/>
            <person name="Hasenbein S."/>
            <person name="Benoit J.B."/>
            <person name="Sepulveda M.S."/>
            <person name="Poelchau M.F."/>
            <person name="Murali S.C."/>
            <person name="Chen S."/>
            <person name="Glastad K.M."/>
            <person name="Werren J.H."/>
            <person name="Vineis J.H."/>
            <person name="Bowen J.L."/>
            <person name="Friedrich M."/>
            <person name="Jones J."/>
            <person name="Robertson H.M."/>
            <person name="Feyereisen R."/>
            <person name="Mechler-Hickson A."/>
            <person name="Mathers N."/>
            <person name="Lee C.E."/>
            <person name="Colbourne J.K."/>
            <person name="Biales A."/>
            <person name="Johnston J.S."/>
            <person name="Wellborn G.A."/>
            <person name="Rosendale A.J."/>
            <person name="Cridge A.G."/>
            <person name="Munoz-Torres M.C."/>
            <person name="Bain P.A."/>
            <person name="Manny A.R."/>
            <person name="Major K.M."/>
            <person name="Lambert F.N."/>
            <person name="Vulpe C.D."/>
            <person name="Tuck P."/>
            <person name="Blalock B.J."/>
            <person name="Lin Y.-Y."/>
            <person name="Smith M.E."/>
            <person name="Ochoa-Acuna H."/>
            <person name="Chen M.-J.M."/>
            <person name="Childers C.P."/>
            <person name="Qu J."/>
            <person name="Dugan S."/>
            <person name="Lee S.L."/>
            <person name="Chao H."/>
            <person name="Dinh H."/>
            <person name="Han Y."/>
            <person name="Doddapaneni H."/>
            <person name="Worley K.C."/>
            <person name="Muzny D.M."/>
            <person name="Gibbs R.A."/>
            <person name="Richards S."/>
        </authorList>
    </citation>
    <scope>NUCLEOTIDE SEQUENCE</scope>
    <source>
        <strain evidence="2">HAZT.00-mixed</strain>
        <tissue evidence="2">Whole organism</tissue>
    </source>
</reference>
<dbReference type="GO" id="GO:0045951">
    <property type="term" value="P:positive regulation of mitotic recombination"/>
    <property type="evidence" value="ECO:0007669"/>
    <property type="project" value="TreeGrafter"/>
</dbReference>
<dbReference type="InterPro" id="IPR045028">
    <property type="entry name" value="DinG/Rad3-like"/>
</dbReference>
<dbReference type="GO" id="GO:0003678">
    <property type="term" value="F:DNA helicase activity"/>
    <property type="evidence" value="ECO:0007669"/>
    <property type="project" value="InterPro"/>
</dbReference>
<gene>
    <name evidence="2" type="ORF">HAZT_HAZT009352</name>
</gene>
<dbReference type="Pfam" id="PF13307">
    <property type="entry name" value="Helicase_C_2"/>
    <property type="match status" value="1"/>
</dbReference>
<dbReference type="OrthoDB" id="272481at2759"/>
<dbReference type="CDD" id="cd18788">
    <property type="entry name" value="SF2_C_XPD"/>
    <property type="match status" value="1"/>
</dbReference>
<dbReference type="InterPro" id="IPR006555">
    <property type="entry name" value="ATP-dep_Helicase_C"/>
</dbReference>
<dbReference type="PRINTS" id="PR00852">
    <property type="entry name" value="XRODRMPGMNTD"/>
</dbReference>
<dbReference type="FunFam" id="3.40.50.300:FF:000135">
    <property type="entry name" value="DNA repair helicase RAD3, putative"/>
    <property type="match status" value="1"/>
</dbReference>
<dbReference type="GO" id="GO:0003684">
    <property type="term" value="F:damaged DNA binding"/>
    <property type="evidence" value="ECO:0007669"/>
    <property type="project" value="TreeGrafter"/>
</dbReference>